<accession>A0A6B0U295</accession>
<evidence type="ECO:0000256" key="1">
    <source>
        <dbReference type="SAM" id="SignalP"/>
    </source>
</evidence>
<dbReference type="EMBL" id="GIFC01001214">
    <property type="protein sequence ID" value="MXU83297.1"/>
    <property type="molecule type" value="Transcribed_RNA"/>
</dbReference>
<protein>
    <submittedName>
        <fullName evidence="2">Putative secreted protein</fullName>
    </submittedName>
</protein>
<sequence length="74" mass="8342">MFNTLLLFSGVYTATKAESGLGCAYLRIGGANYHTLRWVHPLLFVHLYSRSRRHRRLFGGLPARRDRFSGSSGA</sequence>
<reference evidence="2" key="1">
    <citation type="submission" date="2019-12" db="EMBL/GenBank/DDBJ databases">
        <title>An insight into the sialome of adult female Ixodes ricinus ticks feeding for 6 days.</title>
        <authorList>
            <person name="Perner J."/>
            <person name="Ribeiro J.M.C."/>
        </authorList>
    </citation>
    <scope>NUCLEOTIDE SEQUENCE</scope>
    <source>
        <strain evidence="2">Semi-engorged</strain>
        <tissue evidence="2">Salivary glands</tissue>
    </source>
</reference>
<feature type="signal peptide" evidence="1">
    <location>
        <begin position="1"/>
        <end position="17"/>
    </location>
</feature>
<feature type="chain" id="PRO_5025494334" evidence="1">
    <location>
        <begin position="18"/>
        <end position="74"/>
    </location>
</feature>
<evidence type="ECO:0000313" key="2">
    <source>
        <dbReference type="EMBL" id="MXU83297.1"/>
    </source>
</evidence>
<proteinExistence type="predicted"/>
<name>A0A6B0U295_IXORI</name>
<keyword evidence="1" id="KW-0732">Signal</keyword>
<organism evidence="2">
    <name type="scientific">Ixodes ricinus</name>
    <name type="common">Common tick</name>
    <name type="synonym">Acarus ricinus</name>
    <dbReference type="NCBI Taxonomy" id="34613"/>
    <lineage>
        <taxon>Eukaryota</taxon>
        <taxon>Metazoa</taxon>
        <taxon>Ecdysozoa</taxon>
        <taxon>Arthropoda</taxon>
        <taxon>Chelicerata</taxon>
        <taxon>Arachnida</taxon>
        <taxon>Acari</taxon>
        <taxon>Parasitiformes</taxon>
        <taxon>Ixodida</taxon>
        <taxon>Ixodoidea</taxon>
        <taxon>Ixodidae</taxon>
        <taxon>Ixodinae</taxon>
        <taxon>Ixodes</taxon>
    </lineage>
</organism>
<dbReference type="AlphaFoldDB" id="A0A6B0U295"/>